<dbReference type="GO" id="GO:0009279">
    <property type="term" value="C:cell outer membrane"/>
    <property type="evidence" value="ECO:0007669"/>
    <property type="project" value="UniProtKB-SubCell"/>
</dbReference>
<gene>
    <name evidence="8" type="ORF">ENI35_01420</name>
</gene>
<evidence type="ECO:0000256" key="3">
    <source>
        <dbReference type="ARBA" id="ARBA00022448"/>
    </source>
</evidence>
<keyword evidence="6" id="KW-0472">Membrane</keyword>
<dbReference type="InterPro" id="IPR003423">
    <property type="entry name" value="OMP_efflux"/>
</dbReference>
<dbReference type="GO" id="GO:0015562">
    <property type="term" value="F:efflux transmembrane transporter activity"/>
    <property type="evidence" value="ECO:0007669"/>
    <property type="project" value="InterPro"/>
</dbReference>
<dbReference type="Proteomes" id="UP000885738">
    <property type="component" value="Unassembled WGS sequence"/>
</dbReference>
<reference evidence="8" key="1">
    <citation type="journal article" date="2020" name="mSystems">
        <title>Genome- and Community-Level Interaction Insights into Carbon Utilization and Element Cycling Functions of Hydrothermarchaeota in Hydrothermal Sediment.</title>
        <authorList>
            <person name="Zhou Z."/>
            <person name="Liu Y."/>
            <person name="Xu W."/>
            <person name="Pan J."/>
            <person name="Luo Z.H."/>
            <person name="Li M."/>
        </authorList>
    </citation>
    <scope>NUCLEOTIDE SEQUENCE [LARGE SCALE GENOMIC DNA]</scope>
    <source>
        <strain evidence="8">HyVt-389</strain>
    </source>
</reference>
<dbReference type="GO" id="GO:0015288">
    <property type="term" value="F:porin activity"/>
    <property type="evidence" value="ECO:0007669"/>
    <property type="project" value="TreeGrafter"/>
</dbReference>
<accession>A0A7C1ZMW4</accession>
<protein>
    <submittedName>
        <fullName evidence="8">TolC family protein</fullName>
    </submittedName>
</protein>
<keyword evidence="5" id="KW-0812">Transmembrane</keyword>
<evidence type="ECO:0000256" key="7">
    <source>
        <dbReference type="ARBA" id="ARBA00023237"/>
    </source>
</evidence>
<evidence type="ECO:0000313" key="8">
    <source>
        <dbReference type="EMBL" id="HEC67467.1"/>
    </source>
</evidence>
<dbReference type="Gene3D" id="1.20.1600.10">
    <property type="entry name" value="Outer membrane efflux proteins (OEP)"/>
    <property type="match status" value="1"/>
</dbReference>
<comment type="similarity">
    <text evidence="2">Belongs to the outer membrane factor (OMF) (TC 1.B.17) family.</text>
</comment>
<dbReference type="SUPFAM" id="SSF56954">
    <property type="entry name" value="Outer membrane efflux proteins (OEP)"/>
    <property type="match status" value="1"/>
</dbReference>
<dbReference type="Pfam" id="PF02321">
    <property type="entry name" value="OEP"/>
    <property type="match status" value="2"/>
</dbReference>
<comment type="subcellular location">
    <subcellularLocation>
        <location evidence="1">Cell outer membrane</location>
    </subcellularLocation>
</comment>
<evidence type="ECO:0000256" key="4">
    <source>
        <dbReference type="ARBA" id="ARBA00022452"/>
    </source>
</evidence>
<organism evidence="8">
    <name type="scientific">Desulfofervidus auxilii</name>
    <dbReference type="NCBI Taxonomy" id="1621989"/>
    <lineage>
        <taxon>Bacteria</taxon>
        <taxon>Pseudomonadati</taxon>
        <taxon>Thermodesulfobacteriota</taxon>
        <taxon>Candidatus Desulfofervidia</taxon>
        <taxon>Candidatus Desulfofervidales</taxon>
        <taxon>Candidatus Desulfofervidaceae</taxon>
        <taxon>Candidatus Desulfofervidus</taxon>
    </lineage>
</organism>
<sequence>MRGMNLLKILSITLILAIGLCFTVEALTLKEAISLAKKVYPPLKEKIHLYEQNRFLYKASFDPYFPTLSSDLSYQRTFESSLNSVGRLWDNQCTLGLTLNYRLFDGGYRYSVKEQSLHTFDQAQTDIKIIENDLNYMVKQAFYTALVKEKILQIRKEAEEIAKKNYELALAKRKAGLAMLSDVTQAQVRYTNARMETITAKKALEKAIAELNSLIGWSLDKKTKLEGKLKTTWINANLSVLEELASQRRPEIERQALETKKAKEAIREYKSNYYPKLDTQLSYYRYDNDPKFNEKEAVVSVTLSYDIFDGFGRYHKVTAQRQALQAAQAQLAEIKRQIRLEVYQAYKDLELAFSNYQIASELVKEAQVNYDQAYGEYKVGKGDIISLIQSELNLAQSKVDWAQQLLNYNIAISALERAIFTNLTE</sequence>
<keyword evidence="7" id="KW-0998">Cell outer membrane</keyword>
<dbReference type="EMBL" id="DRIH01000047">
    <property type="protein sequence ID" value="HEC67467.1"/>
    <property type="molecule type" value="Genomic_DNA"/>
</dbReference>
<dbReference type="PANTHER" id="PTHR30026">
    <property type="entry name" value="OUTER MEMBRANE PROTEIN TOLC"/>
    <property type="match status" value="1"/>
</dbReference>
<keyword evidence="4" id="KW-1134">Transmembrane beta strand</keyword>
<proteinExistence type="inferred from homology"/>
<dbReference type="AlphaFoldDB" id="A0A7C1ZMW4"/>
<dbReference type="PANTHER" id="PTHR30026:SF20">
    <property type="entry name" value="OUTER MEMBRANE PROTEIN TOLC"/>
    <property type="match status" value="1"/>
</dbReference>
<evidence type="ECO:0000256" key="2">
    <source>
        <dbReference type="ARBA" id="ARBA00007613"/>
    </source>
</evidence>
<evidence type="ECO:0000256" key="1">
    <source>
        <dbReference type="ARBA" id="ARBA00004442"/>
    </source>
</evidence>
<comment type="caution">
    <text evidence="8">The sequence shown here is derived from an EMBL/GenBank/DDBJ whole genome shotgun (WGS) entry which is preliminary data.</text>
</comment>
<evidence type="ECO:0000256" key="6">
    <source>
        <dbReference type="ARBA" id="ARBA00023136"/>
    </source>
</evidence>
<keyword evidence="3" id="KW-0813">Transport</keyword>
<evidence type="ECO:0000256" key="5">
    <source>
        <dbReference type="ARBA" id="ARBA00022692"/>
    </source>
</evidence>
<dbReference type="InterPro" id="IPR051906">
    <property type="entry name" value="TolC-like"/>
</dbReference>
<dbReference type="GO" id="GO:1990281">
    <property type="term" value="C:efflux pump complex"/>
    <property type="evidence" value="ECO:0007669"/>
    <property type="project" value="TreeGrafter"/>
</dbReference>
<name>A0A7C1ZMW4_DESA2</name>